<dbReference type="Proteomes" id="UP000027195">
    <property type="component" value="Unassembled WGS sequence"/>
</dbReference>
<dbReference type="AlphaFoldDB" id="A0A067LZ20"/>
<dbReference type="HOGENOM" id="CLU_1578278_0_0_1"/>
<evidence type="ECO:0000313" key="2">
    <source>
        <dbReference type="Proteomes" id="UP000027195"/>
    </source>
</evidence>
<sequence>MPTLPNQSASIPTYSLTIYIPAAQLLMSIPTVVPLWGSQDTSGDGDVATIRHPVRRPPCCACVARRDESREKGRAQFKGRVCVEGMRTRFRGSAGGVGRRAGAKRVWSEDAEGVVRSAGCVTSHDGGALEIVRTEWVEKVTAYALHRPNRKSPITQYIQQRARLSLLPP</sequence>
<keyword evidence="2" id="KW-1185">Reference proteome</keyword>
<evidence type="ECO:0000313" key="1">
    <source>
        <dbReference type="EMBL" id="KDQ08509.1"/>
    </source>
</evidence>
<gene>
    <name evidence="1" type="ORF">BOTBODRAFT_59352</name>
</gene>
<accession>A0A067LZ20</accession>
<protein>
    <submittedName>
        <fullName evidence="1">Uncharacterized protein</fullName>
    </submittedName>
</protein>
<name>A0A067LZ20_BOTB1</name>
<proteinExistence type="predicted"/>
<dbReference type="InParanoid" id="A0A067LZ20"/>
<reference evidence="2" key="1">
    <citation type="journal article" date="2014" name="Proc. Natl. Acad. Sci. U.S.A.">
        <title>Extensive sampling of basidiomycete genomes demonstrates inadequacy of the white-rot/brown-rot paradigm for wood decay fungi.</title>
        <authorList>
            <person name="Riley R."/>
            <person name="Salamov A.A."/>
            <person name="Brown D.W."/>
            <person name="Nagy L.G."/>
            <person name="Floudas D."/>
            <person name="Held B.W."/>
            <person name="Levasseur A."/>
            <person name="Lombard V."/>
            <person name="Morin E."/>
            <person name="Otillar R."/>
            <person name="Lindquist E.A."/>
            <person name="Sun H."/>
            <person name="LaButti K.M."/>
            <person name="Schmutz J."/>
            <person name="Jabbour D."/>
            <person name="Luo H."/>
            <person name="Baker S.E."/>
            <person name="Pisabarro A.G."/>
            <person name="Walton J.D."/>
            <person name="Blanchette R.A."/>
            <person name="Henrissat B."/>
            <person name="Martin F."/>
            <person name="Cullen D."/>
            <person name="Hibbett D.S."/>
            <person name="Grigoriev I.V."/>
        </authorList>
    </citation>
    <scope>NUCLEOTIDE SEQUENCE [LARGE SCALE GENOMIC DNA]</scope>
    <source>
        <strain evidence="2">FD-172 SS1</strain>
    </source>
</reference>
<organism evidence="1 2">
    <name type="scientific">Botryobasidium botryosum (strain FD-172 SS1)</name>
    <dbReference type="NCBI Taxonomy" id="930990"/>
    <lineage>
        <taxon>Eukaryota</taxon>
        <taxon>Fungi</taxon>
        <taxon>Dikarya</taxon>
        <taxon>Basidiomycota</taxon>
        <taxon>Agaricomycotina</taxon>
        <taxon>Agaricomycetes</taxon>
        <taxon>Cantharellales</taxon>
        <taxon>Botryobasidiaceae</taxon>
        <taxon>Botryobasidium</taxon>
    </lineage>
</organism>
<dbReference type="EMBL" id="KL198090">
    <property type="protein sequence ID" value="KDQ08509.1"/>
    <property type="molecule type" value="Genomic_DNA"/>
</dbReference>
<dbReference type="OrthoDB" id="3596986at2759"/>